<protein>
    <recommendedName>
        <fullName evidence="5">Hydrophobic surface binding protein A-domain-containing protein</fullName>
    </recommendedName>
</protein>
<evidence type="ECO:0008006" key="5">
    <source>
        <dbReference type="Google" id="ProtNLM"/>
    </source>
</evidence>
<gene>
    <name evidence="3" type="ORF">BCR35DRAFT_333273</name>
</gene>
<keyword evidence="4" id="KW-1185">Reference proteome</keyword>
<sequence length="228" mass="23597">MSTPRQGGGDARQGGGDARQRGIRTFRDLKMQLISLLPILALATTAFSSPVQPQRAAKVLSRRAVASDTISTTFQTLTTQLTAQETALQNALAQVDTSNATQVVQVVKPILEAIDDDINAAKSTLALRLRKRQTSDVDIDAIAQDIADAISALLSALSPLEDLIDELPILGSLLAPFLSPINIDLAIVLSGVALVLSGVLALVGDLLSALGGALSGLGLTSVTGLLGL</sequence>
<name>A0A1Y2ET50_9BASI</name>
<feature type="transmembrane region" description="Helical" evidence="2">
    <location>
        <begin position="209"/>
        <end position="227"/>
    </location>
</feature>
<dbReference type="InParanoid" id="A0A1Y2ET50"/>
<evidence type="ECO:0000256" key="1">
    <source>
        <dbReference type="SAM" id="MobiDB-lite"/>
    </source>
</evidence>
<reference evidence="3 4" key="1">
    <citation type="submission" date="2016-07" db="EMBL/GenBank/DDBJ databases">
        <title>Pervasive Adenine N6-methylation of Active Genes in Fungi.</title>
        <authorList>
            <consortium name="DOE Joint Genome Institute"/>
            <person name="Mondo S.J."/>
            <person name="Dannebaum R.O."/>
            <person name="Kuo R.C."/>
            <person name="Labutti K."/>
            <person name="Haridas S."/>
            <person name="Kuo A."/>
            <person name="Salamov A."/>
            <person name="Ahrendt S.R."/>
            <person name="Lipzen A."/>
            <person name="Sullivan W."/>
            <person name="Andreopoulos W.B."/>
            <person name="Clum A."/>
            <person name="Lindquist E."/>
            <person name="Daum C."/>
            <person name="Ramamoorthy G.K."/>
            <person name="Gryganskyi A."/>
            <person name="Culley D."/>
            <person name="Magnuson J.K."/>
            <person name="James T.Y."/>
            <person name="O'Malley M.A."/>
            <person name="Stajich J.E."/>
            <person name="Spatafora J.W."/>
            <person name="Visel A."/>
            <person name="Grigoriev I.V."/>
        </authorList>
    </citation>
    <scope>NUCLEOTIDE SEQUENCE [LARGE SCALE GENOMIC DNA]</scope>
    <source>
        <strain evidence="3 4">62-1032</strain>
    </source>
</reference>
<keyword evidence="2" id="KW-0812">Transmembrane</keyword>
<evidence type="ECO:0000313" key="3">
    <source>
        <dbReference type="EMBL" id="ORY74732.1"/>
    </source>
</evidence>
<keyword evidence="2" id="KW-1133">Transmembrane helix</keyword>
<feature type="transmembrane region" description="Helical" evidence="2">
    <location>
        <begin position="183"/>
        <end position="203"/>
    </location>
</feature>
<keyword evidence="2" id="KW-0472">Membrane</keyword>
<feature type="compositionally biased region" description="Gly residues" evidence="1">
    <location>
        <begin position="1"/>
        <end position="17"/>
    </location>
</feature>
<accession>A0A1Y2ET50</accession>
<proteinExistence type="predicted"/>
<organism evidence="3 4">
    <name type="scientific">Leucosporidium creatinivorum</name>
    <dbReference type="NCBI Taxonomy" id="106004"/>
    <lineage>
        <taxon>Eukaryota</taxon>
        <taxon>Fungi</taxon>
        <taxon>Dikarya</taxon>
        <taxon>Basidiomycota</taxon>
        <taxon>Pucciniomycotina</taxon>
        <taxon>Microbotryomycetes</taxon>
        <taxon>Leucosporidiales</taxon>
        <taxon>Leucosporidium</taxon>
    </lineage>
</organism>
<feature type="region of interest" description="Disordered" evidence="1">
    <location>
        <begin position="1"/>
        <end position="21"/>
    </location>
</feature>
<dbReference type="AlphaFoldDB" id="A0A1Y2ET50"/>
<evidence type="ECO:0000313" key="4">
    <source>
        <dbReference type="Proteomes" id="UP000193467"/>
    </source>
</evidence>
<evidence type="ECO:0000256" key="2">
    <source>
        <dbReference type="SAM" id="Phobius"/>
    </source>
</evidence>
<comment type="caution">
    <text evidence="3">The sequence shown here is derived from an EMBL/GenBank/DDBJ whole genome shotgun (WGS) entry which is preliminary data.</text>
</comment>
<dbReference type="EMBL" id="MCGR01000040">
    <property type="protein sequence ID" value="ORY74732.1"/>
    <property type="molecule type" value="Genomic_DNA"/>
</dbReference>
<dbReference type="Proteomes" id="UP000193467">
    <property type="component" value="Unassembled WGS sequence"/>
</dbReference>